<keyword evidence="1" id="KW-0812">Transmembrane</keyword>
<accession>A0ABN7UCU5</accession>
<feature type="non-terminal residue" evidence="2">
    <location>
        <position position="146"/>
    </location>
</feature>
<evidence type="ECO:0000256" key="1">
    <source>
        <dbReference type="SAM" id="Phobius"/>
    </source>
</evidence>
<dbReference type="EMBL" id="CAJVQB010002171">
    <property type="protein sequence ID" value="CAG8564889.1"/>
    <property type="molecule type" value="Genomic_DNA"/>
</dbReference>
<evidence type="ECO:0000313" key="3">
    <source>
        <dbReference type="Proteomes" id="UP000789901"/>
    </source>
</evidence>
<proteinExistence type="predicted"/>
<sequence length="146" mass="16305">MCVYWLESKNFYVESGETDEEKAEGNNGYSLSYWSDGNVIEPTDDQIEAMKQCITERSIKDRLLLAINLAFCICYGISLAIARAIGPCTNKDWSYLPAALSWTVAPIIVIICGRKDVIKDPALILGNSKIRVKKLSKTELGFKDAF</sequence>
<keyword evidence="3" id="KW-1185">Reference proteome</keyword>
<name>A0ABN7UCU5_GIGMA</name>
<protein>
    <submittedName>
        <fullName evidence="2">43560_t:CDS:1</fullName>
    </submittedName>
</protein>
<comment type="caution">
    <text evidence="2">The sequence shown here is derived from an EMBL/GenBank/DDBJ whole genome shotgun (WGS) entry which is preliminary data.</text>
</comment>
<dbReference type="Proteomes" id="UP000789901">
    <property type="component" value="Unassembled WGS sequence"/>
</dbReference>
<feature type="transmembrane region" description="Helical" evidence="1">
    <location>
        <begin position="63"/>
        <end position="82"/>
    </location>
</feature>
<evidence type="ECO:0000313" key="2">
    <source>
        <dbReference type="EMBL" id="CAG8564889.1"/>
    </source>
</evidence>
<keyword evidence="1" id="KW-0472">Membrane</keyword>
<gene>
    <name evidence="2" type="ORF">GMARGA_LOCUS5197</name>
</gene>
<feature type="transmembrane region" description="Helical" evidence="1">
    <location>
        <begin position="94"/>
        <end position="113"/>
    </location>
</feature>
<organism evidence="2 3">
    <name type="scientific">Gigaspora margarita</name>
    <dbReference type="NCBI Taxonomy" id="4874"/>
    <lineage>
        <taxon>Eukaryota</taxon>
        <taxon>Fungi</taxon>
        <taxon>Fungi incertae sedis</taxon>
        <taxon>Mucoromycota</taxon>
        <taxon>Glomeromycotina</taxon>
        <taxon>Glomeromycetes</taxon>
        <taxon>Diversisporales</taxon>
        <taxon>Gigasporaceae</taxon>
        <taxon>Gigaspora</taxon>
    </lineage>
</organism>
<keyword evidence="1" id="KW-1133">Transmembrane helix</keyword>
<reference evidence="2 3" key="1">
    <citation type="submission" date="2021-06" db="EMBL/GenBank/DDBJ databases">
        <authorList>
            <person name="Kallberg Y."/>
            <person name="Tangrot J."/>
            <person name="Rosling A."/>
        </authorList>
    </citation>
    <scope>NUCLEOTIDE SEQUENCE [LARGE SCALE GENOMIC DNA]</scope>
    <source>
        <strain evidence="2 3">120-4 pot B 10/14</strain>
    </source>
</reference>